<dbReference type="InterPro" id="IPR031691">
    <property type="entry name" value="LIAS_N"/>
</dbReference>
<dbReference type="VEuPathDB" id="FungiDB:BO97DRAFT_406836"/>
<evidence type="ECO:0000256" key="3">
    <source>
        <dbReference type="ARBA" id="ARBA00022679"/>
    </source>
</evidence>
<dbReference type="Gene3D" id="3.20.20.70">
    <property type="entry name" value="Aldolase class I"/>
    <property type="match status" value="1"/>
</dbReference>
<dbReference type="RefSeq" id="XP_025549737.1">
    <property type="nucleotide sequence ID" value="XM_025695506.1"/>
</dbReference>
<accession>A0A395HT49</accession>
<feature type="binding site" evidence="11">
    <location>
        <position position="177"/>
    </location>
    <ligand>
        <name>[4Fe-4S] cluster</name>
        <dbReference type="ChEBI" id="CHEBI:49883"/>
        <label>2</label>
        <note>4Fe-4S-S-AdoMet</note>
    </ligand>
</feature>
<dbReference type="GO" id="GO:0046872">
    <property type="term" value="F:metal ion binding"/>
    <property type="evidence" value="ECO:0007669"/>
    <property type="project" value="UniProtKB-KW"/>
</dbReference>
<feature type="binding site" evidence="11">
    <location>
        <position position="174"/>
    </location>
    <ligand>
        <name>[4Fe-4S] cluster</name>
        <dbReference type="ChEBI" id="CHEBI:49883"/>
        <label>2</label>
        <note>4Fe-4S-S-AdoMet</note>
    </ligand>
</feature>
<evidence type="ECO:0000256" key="10">
    <source>
        <dbReference type="ARBA" id="ARBA00047326"/>
    </source>
</evidence>
<proteinExistence type="inferred from homology"/>
<dbReference type="InterPro" id="IPR006638">
    <property type="entry name" value="Elp3/MiaA/NifB-like_rSAM"/>
</dbReference>
<dbReference type="NCBIfam" id="NF004019">
    <property type="entry name" value="PRK05481.1"/>
    <property type="match status" value="1"/>
</dbReference>
<evidence type="ECO:0000256" key="9">
    <source>
        <dbReference type="ARBA" id="ARBA00023128"/>
    </source>
</evidence>
<dbReference type="NCBIfam" id="NF009544">
    <property type="entry name" value="PRK12928.1"/>
    <property type="match status" value="1"/>
</dbReference>
<keyword evidence="4 11" id="KW-0949">S-adenosyl-L-methionine</keyword>
<comment type="function">
    <text evidence="11">Catalyzes the radical-mediated insertion of two sulfur atoms into the C-6 and C-8 positions of the octanoyl moiety bound to the lipoyl domains of lipoate-dependent enzymes, thereby converting the octanoylated domains into lipoylated derivatives.</text>
</comment>
<feature type="domain" description="Radical SAM core" evidence="12">
    <location>
        <begin position="153"/>
        <end position="374"/>
    </location>
</feature>
<dbReference type="GO" id="GO:0016992">
    <property type="term" value="F:lipoate synthase activity"/>
    <property type="evidence" value="ECO:0007669"/>
    <property type="project" value="UniProtKB-UniRule"/>
</dbReference>
<keyword evidence="9 11" id="KW-0496">Mitochondrion</keyword>
<dbReference type="PANTHER" id="PTHR10949">
    <property type="entry name" value="LIPOYL SYNTHASE"/>
    <property type="match status" value="1"/>
</dbReference>
<comment type="similarity">
    <text evidence="11">Belongs to the radical SAM superfamily. Lipoyl synthase family.</text>
</comment>
<feature type="binding site" evidence="11">
    <location>
        <position position="385"/>
    </location>
    <ligand>
        <name>[4Fe-4S] cluster</name>
        <dbReference type="ChEBI" id="CHEBI:49883"/>
        <label>1</label>
    </ligand>
</feature>
<gene>
    <name evidence="13" type="ORF">BO97DRAFT_406836</name>
</gene>
<evidence type="ECO:0000256" key="2">
    <source>
        <dbReference type="ARBA" id="ARBA00022485"/>
    </source>
</evidence>
<dbReference type="EMBL" id="KZ824294">
    <property type="protein sequence ID" value="RAL10583.1"/>
    <property type="molecule type" value="Genomic_DNA"/>
</dbReference>
<dbReference type="InterPro" id="IPR003698">
    <property type="entry name" value="Lipoyl_synth"/>
</dbReference>
<dbReference type="SFLD" id="SFLDG01058">
    <property type="entry name" value="lipoyl_synthase_like"/>
    <property type="match status" value="1"/>
</dbReference>
<evidence type="ECO:0000256" key="1">
    <source>
        <dbReference type="ARBA" id="ARBA00004173"/>
    </source>
</evidence>
<keyword evidence="7 11" id="KW-0408">Iron</keyword>
<dbReference type="NCBIfam" id="TIGR00510">
    <property type="entry name" value="lipA"/>
    <property type="match status" value="1"/>
</dbReference>
<feature type="binding site" evidence="11">
    <location>
        <position position="139"/>
    </location>
    <ligand>
        <name>[4Fe-4S] cluster</name>
        <dbReference type="ChEBI" id="CHEBI:49883"/>
        <label>1</label>
    </ligand>
</feature>
<comment type="catalytic activity">
    <reaction evidence="10 11">
        <text>[[Fe-S] cluster scaffold protein carrying a second [4Fe-4S](2+) cluster] + N(6)-octanoyl-L-lysyl-[protein] + 2 oxidized [2Fe-2S]-[ferredoxin] + 2 S-adenosyl-L-methionine + 4 H(+) = [[Fe-S] cluster scaffold protein] + N(6)-[(R)-dihydrolipoyl]-L-lysyl-[protein] + 4 Fe(3+) + 2 hydrogen sulfide + 2 5'-deoxyadenosine + 2 L-methionine + 2 reduced [2Fe-2S]-[ferredoxin]</text>
        <dbReference type="Rhea" id="RHEA:16585"/>
        <dbReference type="Rhea" id="RHEA-COMP:9928"/>
        <dbReference type="Rhea" id="RHEA-COMP:10000"/>
        <dbReference type="Rhea" id="RHEA-COMP:10001"/>
        <dbReference type="Rhea" id="RHEA-COMP:10475"/>
        <dbReference type="Rhea" id="RHEA-COMP:14568"/>
        <dbReference type="Rhea" id="RHEA-COMP:14569"/>
        <dbReference type="ChEBI" id="CHEBI:15378"/>
        <dbReference type="ChEBI" id="CHEBI:17319"/>
        <dbReference type="ChEBI" id="CHEBI:29034"/>
        <dbReference type="ChEBI" id="CHEBI:29919"/>
        <dbReference type="ChEBI" id="CHEBI:33722"/>
        <dbReference type="ChEBI" id="CHEBI:33737"/>
        <dbReference type="ChEBI" id="CHEBI:33738"/>
        <dbReference type="ChEBI" id="CHEBI:57844"/>
        <dbReference type="ChEBI" id="CHEBI:59789"/>
        <dbReference type="ChEBI" id="CHEBI:78809"/>
        <dbReference type="ChEBI" id="CHEBI:83100"/>
        <dbReference type="EC" id="2.8.1.8"/>
    </reaction>
</comment>
<comment type="subcellular location">
    <subcellularLocation>
        <location evidence="1 11">Mitochondrion</location>
    </subcellularLocation>
</comment>
<dbReference type="GO" id="GO:0005739">
    <property type="term" value="C:mitochondrion"/>
    <property type="evidence" value="ECO:0007669"/>
    <property type="project" value="UniProtKB-SubCell"/>
</dbReference>
<evidence type="ECO:0000313" key="14">
    <source>
        <dbReference type="Proteomes" id="UP000248961"/>
    </source>
</evidence>
<keyword evidence="2 11" id="KW-0004">4Fe-4S</keyword>
<dbReference type="SUPFAM" id="SSF102114">
    <property type="entry name" value="Radical SAM enzymes"/>
    <property type="match status" value="1"/>
</dbReference>
<keyword evidence="6" id="KW-0809">Transit peptide</keyword>
<dbReference type="InterPro" id="IPR058240">
    <property type="entry name" value="rSAM_sf"/>
</dbReference>
<evidence type="ECO:0000259" key="12">
    <source>
        <dbReference type="PROSITE" id="PS51918"/>
    </source>
</evidence>
<dbReference type="InterPro" id="IPR013785">
    <property type="entry name" value="Aldolase_TIM"/>
</dbReference>
<feature type="binding site" evidence="11">
    <location>
        <position position="144"/>
    </location>
    <ligand>
        <name>[4Fe-4S] cluster</name>
        <dbReference type="ChEBI" id="CHEBI:49883"/>
        <label>1</label>
    </ligand>
</feature>
<evidence type="ECO:0000256" key="4">
    <source>
        <dbReference type="ARBA" id="ARBA00022691"/>
    </source>
</evidence>
<dbReference type="CDD" id="cd01335">
    <property type="entry name" value="Radical_SAM"/>
    <property type="match status" value="1"/>
</dbReference>
<evidence type="ECO:0000256" key="8">
    <source>
        <dbReference type="ARBA" id="ARBA00023014"/>
    </source>
</evidence>
<dbReference type="GO" id="GO:0051539">
    <property type="term" value="F:4 iron, 4 sulfur cluster binding"/>
    <property type="evidence" value="ECO:0007669"/>
    <property type="project" value="UniProtKB-UniRule"/>
</dbReference>
<evidence type="ECO:0000256" key="11">
    <source>
        <dbReference type="HAMAP-Rule" id="MF_03123"/>
    </source>
</evidence>
<dbReference type="Pfam" id="PF04055">
    <property type="entry name" value="Radical_SAM"/>
    <property type="match status" value="1"/>
</dbReference>
<dbReference type="InterPro" id="IPR007197">
    <property type="entry name" value="rSAM"/>
</dbReference>
<dbReference type="Proteomes" id="UP000248961">
    <property type="component" value="Unassembled WGS sequence"/>
</dbReference>
<sequence length="422" mass="46356">MAAPSTTRLRFLCSSRRVTAAAAAAGTAYPALHLTRTYATTEPSSATDTAATPTHARRRTTFTDRLNAGPSFSDFVSGDQDSIADPNEAYALKTALVGPAGRKKEMTRLPSWLKTPIPDSKNYQRLKKDLRGLNLHTVCEEARCPNISDCWGGNDKSAATATIMLMGDTCTRGCRFCSVKTSRRPPPLDPHEPENTAEAISRWGLGYVVLTSVDRDDLVDGGARHFAETVAKIKSKAPSILVECLTGDYMGDIEMVKLVARSGLDVYAHNVETVEALTPFVRDRRATFQQSLRVLDAAKQARPDLITKTSLMLGLGETDEQIGDALRQLRAVNVDVVTFGQYMRPTKRHMAVHEYVTPDRFEMWRQKALEMGFLYCASGPLVRSSYKAGEAFIENVLKKRRAGGTVGAEPVEKKVPVQEVAR</sequence>
<name>A0A395HT49_ASPHC</name>
<keyword evidence="8 11" id="KW-0411">Iron-sulfur</keyword>
<dbReference type="GeneID" id="37199795"/>
<dbReference type="STRING" id="1450537.A0A395HT49"/>
<dbReference type="FunFam" id="3.20.20.70:FF:000036">
    <property type="entry name" value="Lipoyl synthase, mitochondrial"/>
    <property type="match status" value="1"/>
</dbReference>
<dbReference type="GO" id="GO:0009249">
    <property type="term" value="P:protein lipoylation"/>
    <property type="evidence" value="ECO:0007669"/>
    <property type="project" value="UniProtKB-UniRule"/>
</dbReference>
<feature type="binding site" evidence="11">
    <location>
        <position position="150"/>
    </location>
    <ligand>
        <name>[4Fe-4S] cluster</name>
        <dbReference type="ChEBI" id="CHEBI:49883"/>
        <label>1</label>
    </ligand>
</feature>
<keyword evidence="3 11" id="KW-0808">Transferase</keyword>
<evidence type="ECO:0000313" key="13">
    <source>
        <dbReference type="EMBL" id="RAL10583.1"/>
    </source>
</evidence>
<evidence type="ECO:0000256" key="5">
    <source>
        <dbReference type="ARBA" id="ARBA00022723"/>
    </source>
</evidence>
<feature type="binding site" evidence="11">
    <location>
        <position position="170"/>
    </location>
    <ligand>
        <name>[4Fe-4S] cluster</name>
        <dbReference type="ChEBI" id="CHEBI:49883"/>
        <label>2</label>
        <note>4Fe-4S-S-AdoMet</note>
    </ligand>
</feature>
<dbReference type="UniPathway" id="UPA00538">
    <property type="reaction ID" value="UER00593"/>
</dbReference>
<comment type="cofactor">
    <cofactor evidence="11">
        <name>[4Fe-4S] cluster</name>
        <dbReference type="ChEBI" id="CHEBI:49883"/>
    </cofactor>
    <text evidence="11">Binds 2 [4Fe-4S] clusters per subunit. One cluster is coordinated with 3 cysteines and an exchangeable S-adenosyl-L-methionine.</text>
</comment>
<keyword evidence="5 11" id="KW-0479">Metal-binding</keyword>
<protein>
    <recommendedName>
        <fullName evidence="11">Lipoyl synthase, mitochondrial</fullName>
        <ecNumber evidence="11">2.8.1.8</ecNumber>
    </recommendedName>
    <alternativeName>
        <fullName evidence="11">Lipoate synthase</fullName>
        <shortName evidence="11">LS</shortName>
        <shortName evidence="11">Lip-syn</shortName>
    </alternativeName>
    <alternativeName>
        <fullName evidence="11">Lipoic acid synthase</fullName>
    </alternativeName>
</protein>
<organism evidence="13 14">
    <name type="scientific">Aspergillus homomorphus (strain CBS 101889)</name>
    <dbReference type="NCBI Taxonomy" id="1450537"/>
    <lineage>
        <taxon>Eukaryota</taxon>
        <taxon>Fungi</taxon>
        <taxon>Dikarya</taxon>
        <taxon>Ascomycota</taxon>
        <taxon>Pezizomycotina</taxon>
        <taxon>Eurotiomycetes</taxon>
        <taxon>Eurotiomycetidae</taxon>
        <taxon>Eurotiales</taxon>
        <taxon>Aspergillaceae</taxon>
        <taxon>Aspergillus</taxon>
        <taxon>Aspergillus subgen. Circumdati</taxon>
    </lineage>
</organism>
<dbReference type="SFLD" id="SFLDF00271">
    <property type="entry name" value="lipoyl_synthase"/>
    <property type="match status" value="1"/>
</dbReference>
<dbReference type="SMART" id="SM00729">
    <property type="entry name" value="Elp3"/>
    <property type="match status" value="1"/>
</dbReference>
<keyword evidence="14" id="KW-1185">Reference proteome</keyword>
<dbReference type="EC" id="2.8.1.8" evidence="11"/>
<reference evidence="13 14" key="1">
    <citation type="submission" date="2018-02" db="EMBL/GenBank/DDBJ databases">
        <title>The genomes of Aspergillus section Nigri reveals drivers in fungal speciation.</title>
        <authorList>
            <consortium name="DOE Joint Genome Institute"/>
            <person name="Vesth T.C."/>
            <person name="Nybo J."/>
            <person name="Theobald S."/>
            <person name="Brandl J."/>
            <person name="Frisvad J.C."/>
            <person name="Nielsen K.F."/>
            <person name="Lyhne E.K."/>
            <person name="Kogle M.E."/>
            <person name="Kuo A."/>
            <person name="Riley R."/>
            <person name="Clum A."/>
            <person name="Nolan M."/>
            <person name="Lipzen A."/>
            <person name="Salamov A."/>
            <person name="Henrissat B."/>
            <person name="Wiebenga A."/>
            <person name="De vries R.P."/>
            <person name="Grigoriev I.V."/>
            <person name="Mortensen U.H."/>
            <person name="Andersen M.R."/>
            <person name="Baker S.E."/>
        </authorList>
    </citation>
    <scope>NUCLEOTIDE SEQUENCE [LARGE SCALE GENOMIC DNA]</scope>
    <source>
        <strain evidence="13 14">CBS 101889</strain>
    </source>
</reference>
<comment type="pathway">
    <text evidence="11">Protein modification; protein lipoylation via endogenous pathway; protein N(6)-(lipoyl)lysine from octanoyl-[acyl-carrier-protein]: step 2/2.</text>
</comment>
<dbReference type="Pfam" id="PF16881">
    <property type="entry name" value="LIAS_N"/>
    <property type="match status" value="1"/>
</dbReference>
<evidence type="ECO:0000256" key="6">
    <source>
        <dbReference type="ARBA" id="ARBA00022946"/>
    </source>
</evidence>
<dbReference type="OrthoDB" id="3231at2759"/>
<dbReference type="HAMAP" id="MF_00206">
    <property type="entry name" value="Lipoyl_synth"/>
    <property type="match status" value="1"/>
</dbReference>
<dbReference type="AlphaFoldDB" id="A0A395HT49"/>
<dbReference type="PANTHER" id="PTHR10949:SF0">
    <property type="entry name" value="LIPOYL SYNTHASE, MITOCHONDRIAL"/>
    <property type="match status" value="1"/>
</dbReference>
<evidence type="ECO:0000256" key="7">
    <source>
        <dbReference type="ARBA" id="ARBA00023004"/>
    </source>
</evidence>
<dbReference type="PROSITE" id="PS51918">
    <property type="entry name" value="RADICAL_SAM"/>
    <property type="match status" value="1"/>
</dbReference>
<dbReference type="SFLD" id="SFLDS00029">
    <property type="entry name" value="Radical_SAM"/>
    <property type="match status" value="1"/>
</dbReference>